<dbReference type="SMART" id="SM00636">
    <property type="entry name" value="Glyco_18"/>
    <property type="match status" value="1"/>
</dbReference>
<keyword evidence="3 6" id="KW-0378">Hydrolase</keyword>
<evidence type="ECO:0000259" key="9">
    <source>
        <dbReference type="PROSITE" id="PS50940"/>
    </source>
</evidence>
<dbReference type="InterPro" id="IPR017853">
    <property type="entry name" value="GH"/>
</dbReference>
<proteinExistence type="inferred from homology"/>
<evidence type="ECO:0008006" key="13">
    <source>
        <dbReference type="Google" id="ProtNLM"/>
    </source>
</evidence>
<feature type="compositionally biased region" description="Polar residues" evidence="7">
    <location>
        <begin position="1663"/>
        <end position="1686"/>
    </location>
</feature>
<gene>
    <name evidence="11" type="ORF">GSLYS_00006290001</name>
</gene>
<dbReference type="InterPro" id="IPR036508">
    <property type="entry name" value="Chitin-bd_dom_sf"/>
</dbReference>
<feature type="compositionally biased region" description="Basic and acidic residues" evidence="7">
    <location>
        <begin position="1507"/>
        <end position="1517"/>
    </location>
</feature>
<evidence type="ECO:0000259" key="10">
    <source>
        <dbReference type="PROSITE" id="PS51910"/>
    </source>
</evidence>
<feature type="region of interest" description="Disordered" evidence="7">
    <location>
        <begin position="784"/>
        <end position="835"/>
    </location>
</feature>
<feature type="compositionally biased region" description="Polar residues" evidence="7">
    <location>
        <begin position="991"/>
        <end position="1029"/>
    </location>
</feature>
<dbReference type="SUPFAM" id="SSF51445">
    <property type="entry name" value="(Trans)glycosidases"/>
    <property type="match status" value="1"/>
</dbReference>
<evidence type="ECO:0000256" key="4">
    <source>
        <dbReference type="ARBA" id="ARBA00023157"/>
    </source>
</evidence>
<dbReference type="Proteomes" id="UP001497497">
    <property type="component" value="Unassembled WGS sequence"/>
</dbReference>
<dbReference type="GO" id="GO:0006032">
    <property type="term" value="P:chitin catabolic process"/>
    <property type="evidence" value="ECO:0007669"/>
    <property type="project" value="TreeGrafter"/>
</dbReference>
<evidence type="ECO:0000256" key="8">
    <source>
        <dbReference type="SAM" id="SignalP"/>
    </source>
</evidence>
<dbReference type="Gene3D" id="2.170.140.10">
    <property type="entry name" value="Chitin binding domain"/>
    <property type="match status" value="1"/>
</dbReference>
<comment type="caution">
    <text evidence="11">The sequence shown here is derived from an EMBL/GenBank/DDBJ whole genome shotgun (WGS) entry which is preliminary data.</text>
</comment>
<evidence type="ECO:0000256" key="5">
    <source>
        <dbReference type="ARBA" id="ARBA00023295"/>
    </source>
</evidence>
<feature type="region of interest" description="Disordered" evidence="7">
    <location>
        <begin position="623"/>
        <end position="647"/>
    </location>
</feature>
<dbReference type="Pfam" id="PF00704">
    <property type="entry name" value="Glyco_hydro_18"/>
    <property type="match status" value="1"/>
</dbReference>
<feature type="region of interest" description="Disordered" evidence="7">
    <location>
        <begin position="1168"/>
        <end position="1208"/>
    </location>
</feature>
<feature type="domain" description="GH18" evidence="10">
    <location>
        <begin position="38"/>
        <end position="405"/>
    </location>
</feature>
<evidence type="ECO:0000256" key="6">
    <source>
        <dbReference type="RuleBase" id="RU000489"/>
    </source>
</evidence>
<dbReference type="GO" id="GO:0005975">
    <property type="term" value="P:carbohydrate metabolic process"/>
    <property type="evidence" value="ECO:0007669"/>
    <property type="project" value="InterPro"/>
</dbReference>
<keyword evidence="8" id="KW-0732">Signal</keyword>
<keyword evidence="2" id="KW-0147">Chitin-binding</keyword>
<evidence type="ECO:0000313" key="12">
    <source>
        <dbReference type="Proteomes" id="UP001497497"/>
    </source>
</evidence>
<evidence type="ECO:0000256" key="7">
    <source>
        <dbReference type="SAM" id="MobiDB-lite"/>
    </source>
</evidence>
<accession>A0AAV2HFX9</accession>
<feature type="signal peptide" evidence="8">
    <location>
        <begin position="1"/>
        <end position="27"/>
    </location>
</feature>
<feature type="chain" id="PRO_5043796991" description="Chitinase" evidence="8">
    <location>
        <begin position="28"/>
        <end position="1834"/>
    </location>
</feature>
<dbReference type="PROSITE" id="PS51910">
    <property type="entry name" value="GH18_2"/>
    <property type="match status" value="1"/>
</dbReference>
<feature type="compositionally biased region" description="Basic and acidic residues" evidence="7">
    <location>
        <begin position="981"/>
        <end position="990"/>
    </location>
</feature>
<evidence type="ECO:0000256" key="1">
    <source>
        <dbReference type="ARBA" id="ARBA00009121"/>
    </source>
</evidence>
<dbReference type="PROSITE" id="PS01095">
    <property type="entry name" value="GH18_1"/>
    <property type="match status" value="1"/>
</dbReference>
<feature type="region of interest" description="Disordered" evidence="7">
    <location>
        <begin position="1455"/>
        <end position="1484"/>
    </location>
</feature>
<feature type="region of interest" description="Disordered" evidence="7">
    <location>
        <begin position="972"/>
        <end position="1029"/>
    </location>
</feature>
<dbReference type="PANTHER" id="PTHR11177:SF317">
    <property type="entry name" value="CHITINASE 12-RELATED"/>
    <property type="match status" value="1"/>
</dbReference>
<dbReference type="FunFam" id="3.20.20.80:FF:000007">
    <property type="entry name" value="Acidic mammalian chitinase"/>
    <property type="match status" value="1"/>
</dbReference>
<dbReference type="Gene3D" id="3.20.20.80">
    <property type="entry name" value="Glycosidases"/>
    <property type="match status" value="1"/>
</dbReference>
<dbReference type="InterPro" id="IPR001223">
    <property type="entry name" value="Glyco_hydro18_cat"/>
</dbReference>
<feature type="compositionally biased region" description="Basic and acidic residues" evidence="7">
    <location>
        <begin position="1196"/>
        <end position="1208"/>
    </location>
</feature>
<dbReference type="Gene3D" id="3.10.50.10">
    <property type="match status" value="1"/>
</dbReference>
<protein>
    <recommendedName>
        <fullName evidence="13">Chitinase</fullName>
    </recommendedName>
</protein>
<dbReference type="Pfam" id="PF01607">
    <property type="entry name" value="CBM_14"/>
    <property type="match status" value="1"/>
</dbReference>
<dbReference type="SUPFAM" id="SSF54556">
    <property type="entry name" value="Chitinase insertion domain"/>
    <property type="match status" value="1"/>
</dbReference>
<dbReference type="InterPro" id="IPR002557">
    <property type="entry name" value="Chitin-bd_dom"/>
</dbReference>
<reference evidence="11 12" key="1">
    <citation type="submission" date="2024-04" db="EMBL/GenBank/DDBJ databases">
        <authorList>
            <consortium name="Genoscope - CEA"/>
            <person name="William W."/>
        </authorList>
    </citation>
    <scope>NUCLEOTIDE SEQUENCE [LARGE SCALE GENOMIC DNA]</scope>
</reference>
<organism evidence="11 12">
    <name type="scientific">Lymnaea stagnalis</name>
    <name type="common">Great pond snail</name>
    <name type="synonym">Helix stagnalis</name>
    <dbReference type="NCBI Taxonomy" id="6523"/>
    <lineage>
        <taxon>Eukaryota</taxon>
        <taxon>Metazoa</taxon>
        <taxon>Spiralia</taxon>
        <taxon>Lophotrochozoa</taxon>
        <taxon>Mollusca</taxon>
        <taxon>Gastropoda</taxon>
        <taxon>Heterobranchia</taxon>
        <taxon>Euthyneura</taxon>
        <taxon>Panpulmonata</taxon>
        <taxon>Hygrophila</taxon>
        <taxon>Lymnaeoidea</taxon>
        <taxon>Lymnaeidae</taxon>
        <taxon>Lymnaea</taxon>
    </lineage>
</organism>
<dbReference type="GO" id="GO:0008061">
    <property type="term" value="F:chitin binding"/>
    <property type="evidence" value="ECO:0007669"/>
    <property type="project" value="UniProtKB-KW"/>
</dbReference>
<sequence>MARHCRISTFITLCTTSFSLMLAIAVASKDSKDLSSDYKRVCYYTNWSQYRRDMGKFMPADIDPNVCTHLIFAFAKIDKGVLAPYEWNDLQYPFLYKQFNALKEKNPSLKTLLAVGGWTHGSQPFTDMVSSKASRQKFTQHAIEYLRTHDFDGLDLDWEYPANRGSPAVDRERFVHLVQELREAFEADAKKTGKERLLLTAAVPGGERLAMSGYDVKTLNKYVDFFNLMSYDLHGSWSPIIGHHAPLLGGDKWFESKSDSLNVEQSVDLWLKLGAEPQKLVMGLALYGKTFKLCTKGTEPGDKGCGAANPDTMNYFEILQRLKAGKLEKKWLDNELVPYAYSMTDRIWVGYDDEESLRAKVNLAKKKHLAGVMVWSIDGDDFSGKFGDGVKYPLMNVIKDTIEGKETFKNVDSKDTKKLIESRKEELMRNLTKAENEFKPFIKEQAPNKLGSFSELEREFFKPMAVPLRANMMAAKIIPEKLNDSSIVNTPENKEINITIYNTGTQLRQRLKQKNQDGKLRKKVEISLVPLAKTESPKIPVRINQQANQRIRGQHKRLSLQDKNSSSVYKRPQDSVYHFPTISKYSAKTNQSDDSSVNRSKNSRPMRVEKRVLGMEKVSGEVPWFTDKDSNSLNNPTAPPPNIGVKGETSNVQYMGVKTKLRKRAKSTVSNVNSVPYSNSLGGVVERTSAAKKEQGKGVQDKLGPSFGKFVSLLPEEREGLGTTIALNGEGPEWVTRLMAESGKEKSASKSAKKQMIEPKLAAAESHAIPPQVKKDSNKVYITASSPRQPNERIATNSHSSAGNPVKTGSGGDNGKVYIKASRPSSVHVTQVRSKAPRRHYIPTPYKSMSPFSGKKNDIARIMEKTPMISKYSSRLDDELPRMRQRTEEKSGYKYKLKGSVPDNDMAELKQEKQGKIAEKWWDSDTTTSTQTMTILQQRAEPETKASGNIQPSGENVEEILIRNIQQTEIDPRKSWLSKSDQSKEKKDKSTPNPVSSPGYQDKISTQRLISQSSTSGTTEPSRGFSTENDGAHAAIKEATTEFMSSTQDHLEYTTHPPLTSSKSSNIQYKSKKPWWTVTSTNTDAPRSYKNPKKHAGEQGFPKVGRKYQGDVANTLHKDQREISGILATPTEKGSLDISVVPIVVVSQEDIHDVAKDLERTLKADLKKDNGSSKIGANLGEQMGSDPESKLNMSRNDLRGDKRTESSDVKLNTTKKDLEINRPLMGEIKSGYPEVQPYHAKLALQTLKNIPSPEKIYHYRHTPGLNEDGHEHQRVNKLAENEVHHRNAEQPPTIGGASPDVRDWSKIRDLLRNSTIVSEIKSKLDEIHKSVTRDLSKEPSAPLTTKAPEDIQLQRGSGKWFDRTRKDQTSPPAAIEQIDIVSPTPVISSNSQTVTTSAPEIKETSEKLIERIVGKRSHWWDSDGNKPKSNSEMNVAAHDQTNASPNETEIKQETFTETGNADPKEDANISDNLGSKTPKFLQNENVNEVKEVARDIKSANDANDPWWNKDSKDKSDNQNENVNLGSLNTPNKEESNLIYPNAPSFEEKTDATSEANKHVSQTEGEKIVLDKYSYKDNTPSLPANKRSNSQRGGNYKYIKQKSETKSKVPVSKAYKNSANFYDQGKRSQAKPLTLNNLRQQGRPRNYNGYIVNNYKRDGVKKNSAASNDNAFKYSGNNKKTYNSQSDGGKLYNGNGWRDSSKGNDQVMTQQKNVPENEAFQAKNTVVEIAKNTIVEIAKKPNEQKSYLVDNQNKKKSLTDTALSYGTLQTSDNFVCPSTFGIYADPGDCRMFYQCVWYVSFHHVCGRGTAWNQEERICDWPKRTDCLLPTDDFVN</sequence>
<comment type="similarity">
    <text evidence="1">Belongs to the glycosyl hydrolase 18 family. Chitinase class II subfamily.</text>
</comment>
<feature type="region of interest" description="Disordered" evidence="7">
    <location>
        <begin position="1496"/>
        <end position="1538"/>
    </location>
</feature>
<keyword evidence="5 6" id="KW-0326">Glycosidase</keyword>
<evidence type="ECO:0000313" key="11">
    <source>
        <dbReference type="EMBL" id="CAL1532211.1"/>
    </source>
</evidence>
<dbReference type="InterPro" id="IPR029070">
    <property type="entry name" value="Chitinase_insertion_sf"/>
</dbReference>
<feature type="compositionally biased region" description="Polar residues" evidence="7">
    <location>
        <begin position="1469"/>
        <end position="1484"/>
    </location>
</feature>
<dbReference type="CDD" id="cd02872">
    <property type="entry name" value="GH18_chitolectin_chitotriosidase"/>
    <property type="match status" value="1"/>
</dbReference>
<dbReference type="SUPFAM" id="SSF57625">
    <property type="entry name" value="Invertebrate chitin-binding proteins"/>
    <property type="match status" value="1"/>
</dbReference>
<feature type="region of interest" description="Disordered" evidence="7">
    <location>
        <begin position="1572"/>
        <end position="1704"/>
    </location>
</feature>
<dbReference type="SMART" id="SM00494">
    <property type="entry name" value="ChtBD2"/>
    <property type="match status" value="1"/>
</dbReference>
<feature type="region of interest" description="Disordered" evidence="7">
    <location>
        <begin position="1083"/>
        <end position="1104"/>
    </location>
</feature>
<keyword evidence="4" id="KW-1015">Disulfide bond</keyword>
<dbReference type="GO" id="GO:0004568">
    <property type="term" value="F:chitinase activity"/>
    <property type="evidence" value="ECO:0007669"/>
    <property type="project" value="TreeGrafter"/>
</dbReference>
<dbReference type="PROSITE" id="PS50940">
    <property type="entry name" value="CHIT_BIND_II"/>
    <property type="match status" value="1"/>
</dbReference>
<feature type="compositionally biased region" description="Polar residues" evidence="7">
    <location>
        <begin position="784"/>
        <end position="803"/>
    </location>
</feature>
<feature type="compositionally biased region" description="Polar residues" evidence="7">
    <location>
        <begin position="1518"/>
        <end position="1530"/>
    </location>
</feature>
<feature type="compositionally biased region" description="Polar residues" evidence="7">
    <location>
        <begin position="583"/>
        <end position="600"/>
    </location>
</feature>
<dbReference type="InterPro" id="IPR050314">
    <property type="entry name" value="Glycosyl_Hydrlase_18"/>
</dbReference>
<dbReference type="InterPro" id="IPR001579">
    <property type="entry name" value="Glyco_hydro_18_chit_AS"/>
</dbReference>
<feature type="compositionally biased region" description="Polar residues" evidence="7">
    <location>
        <begin position="1575"/>
        <end position="1592"/>
    </location>
</feature>
<evidence type="ECO:0000256" key="2">
    <source>
        <dbReference type="ARBA" id="ARBA00022669"/>
    </source>
</evidence>
<feature type="compositionally biased region" description="Polar residues" evidence="7">
    <location>
        <begin position="823"/>
        <end position="833"/>
    </location>
</feature>
<dbReference type="EMBL" id="CAXITT010000110">
    <property type="protein sequence ID" value="CAL1532211.1"/>
    <property type="molecule type" value="Genomic_DNA"/>
</dbReference>
<keyword evidence="12" id="KW-1185">Reference proteome</keyword>
<evidence type="ECO:0000256" key="3">
    <source>
        <dbReference type="ARBA" id="ARBA00022801"/>
    </source>
</evidence>
<dbReference type="InterPro" id="IPR011583">
    <property type="entry name" value="Chitinase_II/V-like_cat"/>
</dbReference>
<dbReference type="PANTHER" id="PTHR11177">
    <property type="entry name" value="CHITINASE"/>
    <property type="match status" value="1"/>
</dbReference>
<feature type="region of interest" description="Disordered" evidence="7">
    <location>
        <begin position="548"/>
        <end position="606"/>
    </location>
</feature>
<feature type="domain" description="Chitin-binding type-2" evidence="9">
    <location>
        <begin position="1772"/>
        <end position="1827"/>
    </location>
</feature>
<name>A0AAV2HFX9_LYMST</name>
<dbReference type="GO" id="GO:0005576">
    <property type="term" value="C:extracellular region"/>
    <property type="evidence" value="ECO:0007669"/>
    <property type="project" value="InterPro"/>
</dbReference>